<evidence type="ECO:0000313" key="8">
    <source>
        <dbReference type="EMBL" id="KGL81613.1"/>
    </source>
</evidence>
<proteinExistence type="inferred from homology"/>
<keyword evidence="9" id="KW-1185">Reference proteome</keyword>
<dbReference type="InterPro" id="IPR013783">
    <property type="entry name" value="Ig-like_fold"/>
</dbReference>
<gene>
    <name evidence="8" type="ORF">N309_02333</name>
</gene>
<dbReference type="Proteomes" id="UP000053641">
    <property type="component" value="Unassembled WGS sequence"/>
</dbReference>
<evidence type="ECO:0000256" key="6">
    <source>
        <dbReference type="ARBA" id="ARBA00023329"/>
    </source>
</evidence>
<dbReference type="EMBL" id="KL894217">
    <property type="protein sequence ID" value="KGL81613.1"/>
    <property type="molecule type" value="Genomic_DNA"/>
</dbReference>
<dbReference type="InterPro" id="IPR048806">
    <property type="entry name" value="ZPBP1/2_N"/>
</dbReference>
<dbReference type="InterPro" id="IPR010857">
    <property type="entry name" value="Sp38-bd"/>
</dbReference>
<name>A0A099ZKY5_TINGU</name>
<evidence type="ECO:0000256" key="1">
    <source>
        <dbReference type="ARBA" id="ARBA00004218"/>
    </source>
</evidence>
<dbReference type="Gene3D" id="2.60.40.10">
    <property type="entry name" value="Immunoglobulins"/>
    <property type="match status" value="1"/>
</dbReference>
<keyword evidence="4" id="KW-0964">Secreted</keyword>
<evidence type="ECO:0000256" key="3">
    <source>
        <dbReference type="ARBA" id="ARBA00007196"/>
    </source>
</evidence>
<protein>
    <recommendedName>
        <fullName evidence="7">Ig-like domain-containing protein</fullName>
    </recommendedName>
</protein>
<evidence type="ECO:0000259" key="7">
    <source>
        <dbReference type="PROSITE" id="PS50835"/>
    </source>
</evidence>
<reference evidence="8 9" key="1">
    <citation type="submission" date="2014-06" db="EMBL/GenBank/DDBJ databases">
        <title>Genome evolution of avian class.</title>
        <authorList>
            <person name="Zhang G."/>
            <person name="Li C."/>
        </authorList>
    </citation>
    <scope>NUCLEOTIDE SEQUENCE [LARGE SCALE GENOMIC DNA]</scope>
    <source>
        <strain evidence="8">BGI_N309</strain>
    </source>
</reference>
<dbReference type="GO" id="GO:0001675">
    <property type="term" value="P:acrosome assembly"/>
    <property type="evidence" value="ECO:0007669"/>
    <property type="project" value="TreeGrafter"/>
</dbReference>
<evidence type="ECO:0000256" key="4">
    <source>
        <dbReference type="ARBA" id="ARBA00022525"/>
    </source>
</evidence>
<keyword evidence="5" id="KW-0325">Glycoprotein</keyword>
<sequence length="300" mass="33729">LRSAGPEGSSLKIVGSIRFPVKVYVKLNQNSPRILCITNRLRNSELIDPVSQWHGPSGNILSENSSVKISPTGTLILRHFTADQSGVYTCSLIYKLTAEEPAKKLIMKYLIYAYSDPNYYYEFTVQYHAAPCNSIYNISFEKTLLQLLTKLVAELSCEVTLIKSECHHVKMQRAGLQNEIFFTFSVASLDQGKSNTPCQQSTCGTSERLSKVQILIENFFKHQAEITRKSSDPLPEIYYIEGTLQMVWIDRCYPGYGMNPVSHPDCPDCCVVCSPGSYNPSDRTHCRPCNNSFIYGATKC</sequence>
<comment type="similarity">
    <text evidence="3">Belongs to the zona pellucida-binding protein Sp38 family.</text>
</comment>
<dbReference type="PANTHER" id="PTHR15443">
    <property type="entry name" value="ZONA PELLUCIDA BINDING PROTEIN SP38"/>
    <property type="match status" value="1"/>
</dbReference>
<feature type="non-terminal residue" evidence="8">
    <location>
        <position position="300"/>
    </location>
</feature>
<dbReference type="GO" id="GO:0001669">
    <property type="term" value="C:acrosomal vesicle"/>
    <property type="evidence" value="ECO:0007669"/>
    <property type="project" value="UniProtKB-SubCell"/>
</dbReference>
<comment type="subcellular location">
    <subcellularLocation>
        <location evidence="1">Cytoplasmic vesicle</location>
        <location evidence="1">Secretory vesicle</location>
        <location evidence="1">Acrosome</location>
    </subcellularLocation>
    <subcellularLocation>
        <location evidence="2">Secreted</location>
    </subcellularLocation>
</comment>
<evidence type="ECO:0000313" key="9">
    <source>
        <dbReference type="Proteomes" id="UP000053641"/>
    </source>
</evidence>
<feature type="domain" description="Ig-like" evidence="7">
    <location>
        <begin position="6"/>
        <end position="106"/>
    </location>
</feature>
<accession>A0A099ZKY5</accession>
<organism evidence="8 9">
    <name type="scientific">Tinamus guttatus</name>
    <name type="common">White-throated tinamou</name>
    <dbReference type="NCBI Taxonomy" id="94827"/>
    <lineage>
        <taxon>Eukaryota</taxon>
        <taxon>Metazoa</taxon>
        <taxon>Chordata</taxon>
        <taxon>Craniata</taxon>
        <taxon>Vertebrata</taxon>
        <taxon>Euteleostomi</taxon>
        <taxon>Archelosauria</taxon>
        <taxon>Archosauria</taxon>
        <taxon>Dinosauria</taxon>
        <taxon>Saurischia</taxon>
        <taxon>Theropoda</taxon>
        <taxon>Coelurosauria</taxon>
        <taxon>Aves</taxon>
        <taxon>Palaeognathae</taxon>
        <taxon>Tinamiformes</taxon>
        <taxon>Tinamidae</taxon>
        <taxon>Tinamus</taxon>
    </lineage>
</organism>
<evidence type="ECO:0000256" key="5">
    <source>
        <dbReference type="ARBA" id="ARBA00023180"/>
    </source>
</evidence>
<dbReference type="PANTHER" id="PTHR15443:SF5">
    <property type="entry name" value="ZONA PELLUCIDA-BINDING PROTEIN 1"/>
    <property type="match status" value="1"/>
</dbReference>
<dbReference type="SUPFAM" id="SSF48726">
    <property type="entry name" value="Immunoglobulin"/>
    <property type="match status" value="1"/>
</dbReference>
<evidence type="ECO:0000256" key="2">
    <source>
        <dbReference type="ARBA" id="ARBA00004613"/>
    </source>
</evidence>
<keyword evidence="6" id="KW-0968">Cytoplasmic vesicle</keyword>
<dbReference type="GO" id="GO:0005576">
    <property type="term" value="C:extracellular region"/>
    <property type="evidence" value="ECO:0007669"/>
    <property type="project" value="UniProtKB-SubCell"/>
</dbReference>
<dbReference type="Pfam" id="PF20626">
    <property type="entry name" value="EGF_Sp38_C"/>
    <property type="match status" value="1"/>
</dbReference>
<dbReference type="Pfam" id="PF07354">
    <property type="entry name" value="Sp38"/>
    <property type="match status" value="1"/>
</dbReference>
<dbReference type="AlphaFoldDB" id="A0A099ZKY5"/>
<dbReference type="STRING" id="94827.A0A099ZKY5"/>
<dbReference type="InterPro" id="IPR036179">
    <property type="entry name" value="Ig-like_dom_sf"/>
</dbReference>
<dbReference type="InterPro" id="IPR007110">
    <property type="entry name" value="Ig-like_dom"/>
</dbReference>
<feature type="non-terminal residue" evidence="8">
    <location>
        <position position="1"/>
    </location>
</feature>
<dbReference type="PROSITE" id="PS50835">
    <property type="entry name" value="IG_LIKE"/>
    <property type="match status" value="1"/>
</dbReference>
<dbReference type="GO" id="GO:0002199">
    <property type="term" value="C:zona pellucida receptor complex"/>
    <property type="evidence" value="ECO:0007669"/>
    <property type="project" value="TreeGrafter"/>
</dbReference>
<dbReference type="GO" id="GO:0007339">
    <property type="term" value="P:binding of sperm to zona pellucida"/>
    <property type="evidence" value="ECO:0007669"/>
    <property type="project" value="InterPro"/>
</dbReference>
<dbReference type="InterPro" id="IPR048805">
    <property type="entry name" value="ZPBP1/2_C"/>
</dbReference>